<dbReference type="Gene3D" id="3.40.430.10">
    <property type="entry name" value="Dihydrofolate Reductase, subunit A"/>
    <property type="match status" value="1"/>
</dbReference>
<dbReference type="NCBIfam" id="TIGR00326">
    <property type="entry name" value="eubact_ribD"/>
    <property type="match status" value="1"/>
</dbReference>
<keyword evidence="3" id="KW-0378">Hydrolase</keyword>
<dbReference type="AlphaFoldDB" id="A0AAJ4A364"/>
<dbReference type="GO" id="GO:0008703">
    <property type="term" value="F:5-amino-6-(5-phosphoribosylamino)uracil reductase activity"/>
    <property type="evidence" value="ECO:0007669"/>
    <property type="project" value="UniProtKB-EC"/>
</dbReference>
<evidence type="ECO:0000259" key="2">
    <source>
        <dbReference type="PROSITE" id="PS51747"/>
    </source>
</evidence>
<dbReference type="GO" id="GO:0009231">
    <property type="term" value="P:riboflavin biosynthetic process"/>
    <property type="evidence" value="ECO:0007669"/>
    <property type="project" value="InterPro"/>
</dbReference>
<comment type="pathway">
    <text evidence="1">Cofactor biosynthesis; riboflavin biosynthesis.</text>
</comment>
<evidence type="ECO:0000313" key="4">
    <source>
        <dbReference type="Proteomes" id="UP000326061"/>
    </source>
</evidence>
<organism evidence="3 4">
    <name type="scientific">Sulfurimonas xiamenensis</name>
    <dbReference type="NCBI Taxonomy" id="2590021"/>
    <lineage>
        <taxon>Bacteria</taxon>
        <taxon>Pseudomonadati</taxon>
        <taxon>Campylobacterota</taxon>
        <taxon>Epsilonproteobacteria</taxon>
        <taxon>Campylobacterales</taxon>
        <taxon>Sulfurimonadaceae</taxon>
        <taxon>Sulfurimonas</taxon>
    </lineage>
</organism>
<dbReference type="InterPro" id="IPR002125">
    <property type="entry name" value="CMP_dCMP_dom"/>
</dbReference>
<dbReference type="KEGG" id="suln:FJR47_03125"/>
<keyword evidence="3" id="KW-0560">Oxidoreductase</keyword>
<dbReference type="EMBL" id="CP041166">
    <property type="protein sequence ID" value="QFR42950.1"/>
    <property type="molecule type" value="Genomic_DNA"/>
</dbReference>
<dbReference type="PROSITE" id="PS51747">
    <property type="entry name" value="CYT_DCMP_DEAMINASES_2"/>
    <property type="match status" value="1"/>
</dbReference>
<dbReference type="EC" id="1.1.1.193" evidence="3"/>
<name>A0AAJ4A364_9BACT</name>
<dbReference type="GO" id="GO:0008835">
    <property type="term" value="F:diaminohydroxyphosphoribosylaminopyrimidine deaminase activity"/>
    <property type="evidence" value="ECO:0007669"/>
    <property type="project" value="UniProtKB-EC"/>
</dbReference>
<feature type="domain" description="CMP/dCMP-type deaminase" evidence="2">
    <location>
        <begin position="3"/>
        <end position="141"/>
    </location>
</feature>
<sequence>MVIDTNFYMKLALDEAWKYQGLTYPNPAVGCTVTGKNGEILAVEAHKKAGSPHAEVEALKSAYFKLTNDKKILNITSSSQIHEYLLENHNNCFNSISIFSTLEPCSHIGKTPSCATLISKLGIKKLFVGSLDSNKEASGGNEIVENSGVETKNGVLEKECDALLKPFNLWQKKRFVFFKWAQRLNGTVDAGIISSKKSRILVHAMRDVCDLLVIGGNSVRVDRPTLDARLVDGKAPDILIVSRNKEFDETIPLFNIKNRKVIISDNFSVLDNYKNIMIEGGENMFNLSKNIVDYYLCFLSLQIGGNNNFTNKDDKFSILNIQKDEQDIIMWMKQANNRGNK</sequence>
<dbReference type="InterPro" id="IPR024072">
    <property type="entry name" value="DHFR-like_dom_sf"/>
</dbReference>
<protein>
    <submittedName>
        <fullName evidence="3">Bifunctional diaminohydroxyphosphoribosylaminopyrimidine deaminase/5-amino-6-(5-phosphoribosylamino)uracil reductase RibD</fullName>
        <ecNumber evidence="3">1.1.1.193</ecNumber>
        <ecNumber evidence="3">3.5.4.26</ecNumber>
    </submittedName>
</protein>
<dbReference type="InterPro" id="IPR016193">
    <property type="entry name" value="Cytidine_deaminase-like"/>
</dbReference>
<dbReference type="Gene3D" id="3.40.140.10">
    <property type="entry name" value="Cytidine Deaminase, domain 2"/>
    <property type="match status" value="1"/>
</dbReference>
<dbReference type="InterPro" id="IPR004794">
    <property type="entry name" value="Eubact_RibD"/>
</dbReference>
<accession>A0AAJ4A364</accession>
<evidence type="ECO:0000313" key="3">
    <source>
        <dbReference type="EMBL" id="QFR42950.1"/>
    </source>
</evidence>
<dbReference type="EC" id="3.5.4.26" evidence="3"/>
<dbReference type="SUPFAM" id="SSF53597">
    <property type="entry name" value="Dihydrofolate reductase-like"/>
    <property type="match status" value="1"/>
</dbReference>
<evidence type="ECO:0000256" key="1">
    <source>
        <dbReference type="ARBA" id="ARBA00005104"/>
    </source>
</evidence>
<keyword evidence="4" id="KW-1185">Reference proteome</keyword>
<dbReference type="Pfam" id="PF00383">
    <property type="entry name" value="dCMP_cyt_deam_1"/>
    <property type="match status" value="1"/>
</dbReference>
<gene>
    <name evidence="3" type="primary">ribD</name>
    <name evidence="3" type="ORF">FJR47_03125</name>
</gene>
<proteinExistence type="predicted"/>
<dbReference type="CDD" id="cd01284">
    <property type="entry name" value="Riboflavin_deaminase-reductase"/>
    <property type="match status" value="1"/>
</dbReference>
<dbReference type="SUPFAM" id="SSF53927">
    <property type="entry name" value="Cytidine deaminase-like"/>
    <property type="match status" value="1"/>
</dbReference>
<dbReference type="Proteomes" id="UP000326061">
    <property type="component" value="Chromosome"/>
</dbReference>
<reference evidence="4" key="1">
    <citation type="submission" date="2019-06" db="EMBL/GenBank/DDBJ databases">
        <title>Sulfurimonas gotlandica sp. nov., a chemoautotrophic and psychrotolerant epsilonproteobacterium isolated from a pelagic redoxcline, and an emended description of the genus Sulfurimonas.</title>
        <authorList>
            <person name="Wang S."/>
            <person name="Jiang L."/>
            <person name="Shao Z."/>
        </authorList>
    </citation>
    <scope>NUCLEOTIDE SEQUENCE [LARGE SCALE GENOMIC DNA]</scope>
    <source>
        <strain evidence="4">1-1N</strain>
    </source>
</reference>
<dbReference type="RefSeq" id="WP_152299013.1">
    <property type="nucleotide sequence ID" value="NZ_CP041166.1"/>
</dbReference>